<dbReference type="Proteomes" id="UP001085076">
    <property type="component" value="Miscellaneous, Linkage group lg01"/>
</dbReference>
<sequence length="323" mass="35196">MAPSVPAAKGMLLPVSDPPRGGGDESLYKGSAMTKRGAYAALAYMTCAVLLVMFNKAALSSYNFPFANVITLFQMICSTAILYVMKRWKIISFTVGEPWASDNSGSLVPFGTILQTLPLSLSYLLYMAHNSRFTMTMEYLLTRQKYSSPIFGSVALIVFGAFIAGARDLSFDAYGYAIVFVANITTAIYLATISRIGKSSGLNSFGLMWCNGLVCGPILLFWTFIRGDLESTINFPYLYSPGFQMVMLSSCIMAFFLNYSIFLNTTLNSAVTQTMCGNLKDLFTVGIGWILFGGLPFDLLNVIGQGLGFLGSGLYAYCKIKGK</sequence>
<gene>
    <name evidence="7" type="ORF">J5N97_004851</name>
</gene>
<feature type="transmembrane region" description="Helical" evidence="6">
    <location>
        <begin position="37"/>
        <end position="54"/>
    </location>
</feature>
<comment type="subcellular location">
    <subcellularLocation>
        <location evidence="1">Membrane</location>
        <topology evidence="1">Multi-pass membrane protein</topology>
    </subcellularLocation>
</comment>
<keyword evidence="2 6" id="KW-0812">Transmembrane</keyword>
<feature type="transmembrane region" description="Helical" evidence="6">
    <location>
        <begin position="146"/>
        <end position="167"/>
    </location>
</feature>
<reference evidence="7" key="1">
    <citation type="submission" date="2021-03" db="EMBL/GenBank/DDBJ databases">
        <authorList>
            <person name="Li Z."/>
            <person name="Yang C."/>
        </authorList>
    </citation>
    <scope>NUCLEOTIDE SEQUENCE</scope>
    <source>
        <strain evidence="7">Dzin_1.0</strain>
        <tissue evidence="7">Leaf</tissue>
    </source>
</reference>
<evidence type="ECO:0000256" key="5">
    <source>
        <dbReference type="SAM" id="MobiDB-lite"/>
    </source>
</evidence>
<protein>
    <recommendedName>
        <fullName evidence="9">Sugar phosphate transporter domain-containing protein</fullName>
    </recommendedName>
</protein>
<keyword evidence="8" id="KW-1185">Reference proteome</keyword>
<name>A0A9D5D6Z6_9LILI</name>
<evidence type="ECO:0000313" key="7">
    <source>
        <dbReference type="EMBL" id="KAJ0986495.1"/>
    </source>
</evidence>
<dbReference type="EMBL" id="JAGGNH010000001">
    <property type="protein sequence ID" value="KAJ0986495.1"/>
    <property type="molecule type" value="Genomic_DNA"/>
</dbReference>
<feature type="transmembrane region" description="Helical" evidence="6">
    <location>
        <begin position="205"/>
        <end position="225"/>
    </location>
</feature>
<evidence type="ECO:0000256" key="6">
    <source>
        <dbReference type="SAM" id="Phobius"/>
    </source>
</evidence>
<comment type="caution">
    <text evidence="7">The sequence shown here is derived from an EMBL/GenBank/DDBJ whole genome shotgun (WGS) entry which is preliminary data.</text>
</comment>
<dbReference type="AlphaFoldDB" id="A0A9D5D6Z6"/>
<feature type="transmembrane region" description="Helical" evidence="6">
    <location>
        <begin position="279"/>
        <end position="296"/>
    </location>
</feature>
<evidence type="ECO:0000256" key="1">
    <source>
        <dbReference type="ARBA" id="ARBA00004141"/>
    </source>
</evidence>
<feature type="transmembrane region" description="Helical" evidence="6">
    <location>
        <begin position="245"/>
        <end position="267"/>
    </location>
</feature>
<dbReference type="GO" id="GO:0016020">
    <property type="term" value="C:membrane"/>
    <property type="evidence" value="ECO:0007669"/>
    <property type="project" value="UniProtKB-SubCell"/>
</dbReference>
<feature type="transmembrane region" description="Helical" evidence="6">
    <location>
        <begin position="66"/>
        <end position="85"/>
    </location>
</feature>
<evidence type="ECO:0000256" key="3">
    <source>
        <dbReference type="ARBA" id="ARBA00022989"/>
    </source>
</evidence>
<keyword evidence="3 6" id="KW-1133">Transmembrane helix</keyword>
<proteinExistence type="predicted"/>
<organism evidence="7 8">
    <name type="scientific">Dioscorea zingiberensis</name>
    <dbReference type="NCBI Taxonomy" id="325984"/>
    <lineage>
        <taxon>Eukaryota</taxon>
        <taxon>Viridiplantae</taxon>
        <taxon>Streptophyta</taxon>
        <taxon>Embryophyta</taxon>
        <taxon>Tracheophyta</taxon>
        <taxon>Spermatophyta</taxon>
        <taxon>Magnoliopsida</taxon>
        <taxon>Liliopsida</taxon>
        <taxon>Dioscoreales</taxon>
        <taxon>Dioscoreaceae</taxon>
        <taxon>Dioscorea</taxon>
    </lineage>
</organism>
<feature type="region of interest" description="Disordered" evidence="5">
    <location>
        <begin position="1"/>
        <end position="23"/>
    </location>
</feature>
<evidence type="ECO:0000256" key="4">
    <source>
        <dbReference type="ARBA" id="ARBA00023136"/>
    </source>
</evidence>
<dbReference type="OrthoDB" id="417037at2759"/>
<feature type="transmembrane region" description="Helical" evidence="6">
    <location>
        <begin position="105"/>
        <end position="126"/>
    </location>
</feature>
<accession>A0A9D5D6Z6</accession>
<dbReference type="InterPro" id="IPR050186">
    <property type="entry name" value="TPT_transporter"/>
</dbReference>
<feature type="transmembrane region" description="Helical" evidence="6">
    <location>
        <begin position="173"/>
        <end position="193"/>
    </location>
</feature>
<evidence type="ECO:0008006" key="9">
    <source>
        <dbReference type="Google" id="ProtNLM"/>
    </source>
</evidence>
<keyword evidence="4 6" id="KW-0472">Membrane</keyword>
<evidence type="ECO:0000313" key="8">
    <source>
        <dbReference type="Proteomes" id="UP001085076"/>
    </source>
</evidence>
<dbReference type="PANTHER" id="PTHR11132">
    <property type="entry name" value="SOLUTE CARRIER FAMILY 35"/>
    <property type="match status" value="1"/>
</dbReference>
<reference evidence="7" key="2">
    <citation type="journal article" date="2022" name="Hortic Res">
        <title>The genome of Dioscorea zingiberensis sheds light on the biosynthesis, origin and evolution of the medicinally important diosgenin saponins.</title>
        <authorList>
            <person name="Li Y."/>
            <person name="Tan C."/>
            <person name="Li Z."/>
            <person name="Guo J."/>
            <person name="Li S."/>
            <person name="Chen X."/>
            <person name="Wang C."/>
            <person name="Dai X."/>
            <person name="Yang H."/>
            <person name="Song W."/>
            <person name="Hou L."/>
            <person name="Xu J."/>
            <person name="Tong Z."/>
            <person name="Xu A."/>
            <person name="Yuan X."/>
            <person name="Wang W."/>
            <person name="Yang Q."/>
            <person name="Chen L."/>
            <person name="Sun Z."/>
            <person name="Wang K."/>
            <person name="Pan B."/>
            <person name="Chen J."/>
            <person name="Bao Y."/>
            <person name="Liu F."/>
            <person name="Qi X."/>
            <person name="Gang D.R."/>
            <person name="Wen J."/>
            <person name="Li J."/>
        </authorList>
    </citation>
    <scope>NUCLEOTIDE SEQUENCE</scope>
    <source>
        <strain evidence="7">Dzin_1.0</strain>
    </source>
</reference>
<evidence type="ECO:0000256" key="2">
    <source>
        <dbReference type="ARBA" id="ARBA00022692"/>
    </source>
</evidence>